<name>A0A833N1P6_9BACT</name>
<organism evidence="1 2">
    <name type="scientific">Fluviispira multicolorata</name>
    <dbReference type="NCBI Taxonomy" id="2654512"/>
    <lineage>
        <taxon>Bacteria</taxon>
        <taxon>Pseudomonadati</taxon>
        <taxon>Bdellovibrionota</taxon>
        <taxon>Oligoflexia</taxon>
        <taxon>Silvanigrellales</taxon>
        <taxon>Silvanigrellaceae</taxon>
        <taxon>Fluviispira</taxon>
    </lineage>
</organism>
<proteinExistence type="predicted"/>
<dbReference type="EMBL" id="WFLN01000006">
    <property type="protein sequence ID" value="KAB8031010.1"/>
    <property type="molecule type" value="Genomic_DNA"/>
</dbReference>
<comment type="caution">
    <text evidence="1">The sequence shown here is derived from an EMBL/GenBank/DDBJ whole genome shotgun (WGS) entry which is preliminary data.</text>
</comment>
<dbReference type="AlphaFoldDB" id="A0A833N1P6"/>
<dbReference type="Proteomes" id="UP000442694">
    <property type="component" value="Unassembled WGS sequence"/>
</dbReference>
<keyword evidence="2" id="KW-1185">Reference proteome</keyword>
<accession>A0A833N1P6</accession>
<reference evidence="1 2" key="1">
    <citation type="submission" date="2019-10" db="EMBL/GenBank/DDBJ databases">
        <title>New genus of Silvanigrellaceae.</title>
        <authorList>
            <person name="Pitt A."/>
            <person name="Hahn M.W."/>
        </authorList>
    </citation>
    <scope>NUCLEOTIDE SEQUENCE [LARGE SCALE GENOMIC DNA]</scope>
    <source>
        <strain evidence="1 2">33A1-SZDP</strain>
    </source>
</reference>
<protein>
    <submittedName>
        <fullName evidence="1">Uncharacterized protein</fullName>
    </submittedName>
</protein>
<gene>
    <name evidence="1" type="ORF">GCL57_08565</name>
</gene>
<sequence>MRFSPTQQYQVFFFDVRPDDKKTHEWLTISANNLDRLLSSTLLQLARLEGFIDEDNNIKKRPE</sequence>
<evidence type="ECO:0000313" key="1">
    <source>
        <dbReference type="EMBL" id="KAB8031010.1"/>
    </source>
</evidence>
<dbReference type="RefSeq" id="WP_152212936.1">
    <property type="nucleotide sequence ID" value="NZ_WFLN01000006.1"/>
</dbReference>
<evidence type="ECO:0000313" key="2">
    <source>
        <dbReference type="Proteomes" id="UP000442694"/>
    </source>
</evidence>